<sequence>MESVQLNQAFLSHTPISGVAYQHNDFVLVVSGAHAGSKGSLASLISLSPEPTFILELESGLDVEIKQSELAHAVS</sequence>
<evidence type="ECO:0000313" key="1">
    <source>
        <dbReference type="EMBL" id="USR38185.1"/>
    </source>
</evidence>
<dbReference type="GeneID" id="300082517"/>
<gene>
    <name evidence="1" type="ORF">L1F06_016075</name>
</gene>
<organism evidence="1 2">
    <name type="scientific">Ectopseudomonas hydrolytica</name>
    <dbReference type="NCBI Taxonomy" id="2493633"/>
    <lineage>
        <taxon>Bacteria</taxon>
        <taxon>Pseudomonadati</taxon>
        <taxon>Pseudomonadota</taxon>
        <taxon>Gammaproteobacteria</taxon>
        <taxon>Pseudomonadales</taxon>
        <taxon>Pseudomonadaceae</taxon>
        <taxon>Ectopseudomonas</taxon>
    </lineage>
</organism>
<name>A0ABY5A303_9GAMM</name>
<protein>
    <recommendedName>
        <fullName evidence="3">KOW domain-containing protein</fullName>
    </recommendedName>
</protein>
<dbReference type="EMBL" id="CP099397">
    <property type="protein sequence ID" value="USR38185.1"/>
    <property type="molecule type" value="Genomic_DNA"/>
</dbReference>
<dbReference type="RefSeq" id="WP_129482044.1">
    <property type="nucleotide sequence ID" value="NZ_CP099397.1"/>
</dbReference>
<keyword evidence="2" id="KW-1185">Reference proteome</keyword>
<proteinExistence type="predicted"/>
<reference evidence="1" key="1">
    <citation type="submission" date="2022-06" db="EMBL/GenBank/DDBJ databases">
        <title>Complete genome of Pseudomonas hydrolytica DSWY01T.</title>
        <authorList>
            <person name="Jung J."/>
            <person name="Jeon C.O."/>
        </authorList>
    </citation>
    <scope>NUCLEOTIDE SEQUENCE</scope>
    <source>
        <strain evidence="1">DSWY01</strain>
    </source>
</reference>
<evidence type="ECO:0008006" key="3">
    <source>
        <dbReference type="Google" id="ProtNLM"/>
    </source>
</evidence>
<dbReference type="Proteomes" id="UP001054897">
    <property type="component" value="Chromosome"/>
</dbReference>
<evidence type="ECO:0000313" key="2">
    <source>
        <dbReference type="Proteomes" id="UP001054897"/>
    </source>
</evidence>
<accession>A0ABY5A303</accession>